<sequence length="340" mass="38376">MATLTRAHKELFRRTPDETYGSFESLHRKCCDDREDSVDRWIRPQDIVVTHDLTVCCDGEEFNLNEWSFSQLCRMASVSKDTINRLTTKTASKAFEETLPVADKPLQLLTHDSEIRSVHGVAYTRLWNADLLDVVNEFASDFTPPQTAMDGTSTGLYCGEQDMFAFMIDPTGWAEIEGEAFAPGFFLWNSEVGRRSLGVQTFWFQKVCQNHIVWDATEVVDFSRKHTANVRDGLDEIRRIIEELIEKRDSRRDGFVKVMRKAMTEKLGDDGDAVAKRLGSEGIPRGLVKEAMEIAQRQGGFTIFALVDALTKLSQKLQLAGDRTALDTKIGQLLNLALAV</sequence>
<accession>A0ABX5XXK5</accession>
<evidence type="ECO:0000313" key="1">
    <source>
        <dbReference type="EMBL" id="QDV85411.1"/>
    </source>
</evidence>
<proteinExistence type="predicted"/>
<dbReference type="Pfam" id="PF06067">
    <property type="entry name" value="DUF932"/>
    <property type="match status" value="1"/>
</dbReference>
<dbReference type="RefSeq" id="WP_145214997.1">
    <property type="nucleotide sequence ID" value="NZ_CP036432.1"/>
</dbReference>
<keyword evidence="2" id="KW-1185">Reference proteome</keyword>
<organism evidence="1 2">
    <name type="scientific">Stieleria magnilauensis</name>
    <dbReference type="NCBI Taxonomy" id="2527963"/>
    <lineage>
        <taxon>Bacteria</taxon>
        <taxon>Pseudomonadati</taxon>
        <taxon>Planctomycetota</taxon>
        <taxon>Planctomycetia</taxon>
        <taxon>Pirellulales</taxon>
        <taxon>Pirellulaceae</taxon>
        <taxon>Stieleria</taxon>
    </lineage>
</organism>
<protein>
    <recommendedName>
        <fullName evidence="3">DUF932 domain-containing protein</fullName>
    </recommendedName>
</protein>
<dbReference type="EMBL" id="CP036432">
    <property type="protein sequence ID" value="QDV85411.1"/>
    <property type="molecule type" value="Genomic_DNA"/>
</dbReference>
<dbReference type="InterPro" id="IPR026325">
    <property type="entry name" value="DUF932"/>
</dbReference>
<gene>
    <name evidence="1" type="ORF">TBK1r_43910</name>
</gene>
<evidence type="ECO:0000313" key="2">
    <source>
        <dbReference type="Proteomes" id="UP000318081"/>
    </source>
</evidence>
<reference evidence="1 2" key="1">
    <citation type="submission" date="2019-02" db="EMBL/GenBank/DDBJ databases">
        <title>Deep-cultivation of Planctomycetes and their phenomic and genomic characterization uncovers novel biology.</title>
        <authorList>
            <person name="Wiegand S."/>
            <person name="Jogler M."/>
            <person name="Boedeker C."/>
            <person name="Pinto D."/>
            <person name="Vollmers J."/>
            <person name="Rivas-Marin E."/>
            <person name="Kohn T."/>
            <person name="Peeters S.H."/>
            <person name="Heuer A."/>
            <person name="Rast P."/>
            <person name="Oberbeckmann S."/>
            <person name="Bunk B."/>
            <person name="Jeske O."/>
            <person name="Meyerdierks A."/>
            <person name="Storesund J.E."/>
            <person name="Kallscheuer N."/>
            <person name="Luecker S."/>
            <person name="Lage O.M."/>
            <person name="Pohl T."/>
            <person name="Merkel B.J."/>
            <person name="Hornburger P."/>
            <person name="Mueller R.-W."/>
            <person name="Bruemmer F."/>
            <person name="Labrenz M."/>
            <person name="Spormann A.M."/>
            <person name="Op den Camp H."/>
            <person name="Overmann J."/>
            <person name="Amann R."/>
            <person name="Jetten M.S.M."/>
            <person name="Mascher T."/>
            <person name="Medema M.H."/>
            <person name="Devos D.P."/>
            <person name="Kaster A.-K."/>
            <person name="Ovreas L."/>
            <person name="Rohde M."/>
            <person name="Galperin M.Y."/>
            <person name="Jogler C."/>
        </authorList>
    </citation>
    <scope>NUCLEOTIDE SEQUENCE [LARGE SCALE GENOMIC DNA]</scope>
    <source>
        <strain evidence="1 2">TBK1r</strain>
    </source>
</reference>
<evidence type="ECO:0008006" key="3">
    <source>
        <dbReference type="Google" id="ProtNLM"/>
    </source>
</evidence>
<dbReference type="Proteomes" id="UP000318081">
    <property type="component" value="Chromosome"/>
</dbReference>
<name>A0ABX5XXK5_9BACT</name>